<name>A0AC34FZP7_9BILA</name>
<accession>A0AC34FZP7</accession>
<organism evidence="1 2">
    <name type="scientific">Panagrolaimus sp. ES5</name>
    <dbReference type="NCBI Taxonomy" id="591445"/>
    <lineage>
        <taxon>Eukaryota</taxon>
        <taxon>Metazoa</taxon>
        <taxon>Ecdysozoa</taxon>
        <taxon>Nematoda</taxon>
        <taxon>Chromadorea</taxon>
        <taxon>Rhabditida</taxon>
        <taxon>Tylenchina</taxon>
        <taxon>Panagrolaimomorpha</taxon>
        <taxon>Panagrolaimoidea</taxon>
        <taxon>Panagrolaimidae</taxon>
        <taxon>Panagrolaimus</taxon>
    </lineage>
</organism>
<reference evidence="2" key="1">
    <citation type="submission" date="2022-11" db="UniProtKB">
        <authorList>
            <consortium name="WormBaseParasite"/>
        </authorList>
    </citation>
    <scope>IDENTIFICATION</scope>
</reference>
<sequence>MGNQSETLAQITFYVGVNIAIFAQVCLWFGILKLQKVLKSMELSVHKLNLCTQALENRRFNYAVMLHLSNLANFDLDDNEEEKKLELARVLPNNDTKSKRMTRNERKLPPAIDVKAGAAGAQKPPADDGGDAANKMVGETAEEPPSKEGAAGPHKPEEASPAAIPSPPPADFKMPQKLGKADAKDPQYQTLMGLNNDIFGCNKENDVKIKAPEKMGEKADAKDPQYQTLAGLNGDLLFGADPNVAKKKNFKPPKEFAKADAKDPQYQTLAGLNNDELFKDDPKKPKDKKNFKPPKEMAKADAKDPQYQTLAGLNNDELFKDDKKK</sequence>
<evidence type="ECO:0000313" key="2">
    <source>
        <dbReference type="WBParaSite" id="ES5_v2.g22328.t1"/>
    </source>
</evidence>
<proteinExistence type="predicted"/>
<evidence type="ECO:0000313" key="1">
    <source>
        <dbReference type="Proteomes" id="UP000887579"/>
    </source>
</evidence>
<dbReference type="WBParaSite" id="ES5_v2.g22328.t1">
    <property type="protein sequence ID" value="ES5_v2.g22328.t1"/>
    <property type="gene ID" value="ES5_v2.g22328"/>
</dbReference>
<protein>
    <submittedName>
        <fullName evidence="2">Uncharacterized protein</fullName>
    </submittedName>
</protein>
<dbReference type="Proteomes" id="UP000887579">
    <property type="component" value="Unplaced"/>
</dbReference>